<dbReference type="Pfam" id="PF00196">
    <property type="entry name" value="GerE"/>
    <property type="match status" value="1"/>
</dbReference>
<evidence type="ECO:0000256" key="4">
    <source>
        <dbReference type="SAM" id="Phobius"/>
    </source>
</evidence>
<protein>
    <submittedName>
        <fullName evidence="6">Regulatory LuxR family protein</fullName>
    </submittedName>
</protein>
<keyword evidence="4" id="KW-1133">Transmembrane helix</keyword>
<dbReference type="PROSITE" id="PS50043">
    <property type="entry name" value="HTH_LUXR_2"/>
    <property type="match status" value="1"/>
</dbReference>
<dbReference type="Proteomes" id="UP000294927">
    <property type="component" value="Unassembled WGS sequence"/>
</dbReference>
<keyword evidence="2" id="KW-0238">DNA-binding</keyword>
<evidence type="ECO:0000256" key="1">
    <source>
        <dbReference type="ARBA" id="ARBA00023015"/>
    </source>
</evidence>
<dbReference type="SMART" id="SM00421">
    <property type="entry name" value="HTH_LUXR"/>
    <property type="match status" value="1"/>
</dbReference>
<reference evidence="6 7" key="1">
    <citation type="submission" date="2019-03" db="EMBL/GenBank/DDBJ databases">
        <title>Genomic Encyclopedia of Archaeal and Bacterial Type Strains, Phase II (KMG-II): from individual species to whole genera.</title>
        <authorList>
            <person name="Goeker M."/>
        </authorList>
    </citation>
    <scope>NUCLEOTIDE SEQUENCE [LARGE SCALE GENOMIC DNA]</scope>
    <source>
        <strain evidence="6 7">DSM 45499</strain>
    </source>
</reference>
<proteinExistence type="predicted"/>
<keyword evidence="7" id="KW-1185">Reference proteome</keyword>
<keyword evidence="3" id="KW-0804">Transcription</keyword>
<evidence type="ECO:0000313" key="6">
    <source>
        <dbReference type="EMBL" id="TDV56082.1"/>
    </source>
</evidence>
<dbReference type="GO" id="GO:0006355">
    <property type="term" value="P:regulation of DNA-templated transcription"/>
    <property type="evidence" value="ECO:0007669"/>
    <property type="project" value="InterPro"/>
</dbReference>
<dbReference type="EMBL" id="SOCP01000002">
    <property type="protein sequence ID" value="TDV56082.1"/>
    <property type="molecule type" value="Genomic_DNA"/>
</dbReference>
<evidence type="ECO:0000259" key="5">
    <source>
        <dbReference type="PROSITE" id="PS50043"/>
    </source>
</evidence>
<comment type="caution">
    <text evidence="6">The sequence shown here is derived from an EMBL/GenBank/DDBJ whole genome shotgun (WGS) entry which is preliminary data.</text>
</comment>
<dbReference type="CDD" id="cd06170">
    <property type="entry name" value="LuxR_C_like"/>
    <property type="match status" value="1"/>
</dbReference>
<dbReference type="SUPFAM" id="SSF46894">
    <property type="entry name" value="C-terminal effector domain of the bipartite response regulators"/>
    <property type="match status" value="1"/>
</dbReference>
<dbReference type="PRINTS" id="PR00038">
    <property type="entry name" value="HTHLUXR"/>
</dbReference>
<feature type="transmembrane region" description="Helical" evidence="4">
    <location>
        <begin position="72"/>
        <end position="94"/>
    </location>
</feature>
<gene>
    <name evidence="6" type="ORF">CLV71_102143</name>
</gene>
<accession>A0A4R7W101</accession>
<dbReference type="InterPro" id="IPR000792">
    <property type="entry name" value="Tscrpt_reg_LuxR_C"/>
</dbReference>
<dbReference type="InterPro" id="IPR036388">
    <property type="entry name" value="WH-like_DNA-bd_sf"/>
</dbReference>
<keyword evidence="1" id="KW-0805">Transcription regulation</keyword>
<feature type="transmembrane region" description="Helical" evidence="4">
    <location>
        <begin position="21"/>
        <end position="52"/>
    </location>
</feature>
<dbReference type="GO" id="GO:0003677">
    <property type="term" value="F:DNA binding"/>
    <property type="evidence" value="ECO:0007669"/>
    <property type="project" value="UniProtKB-KW"/>
</dbReference>
<dbReference type="PROSITE" id="PS00622">
    <property type="entry name" value="HTH_LUXR_1"/>
    <property type="match status" value="1"/>
</dbReference>
<name>A0A4R7W101_9PSEU</name>
<feature type="domain" description="HTH luxR-type" evidence="5">
    <location>
        <begin position="117"/>
        <end position="187"/>
    </location>
</feature>
<dbReference type="PANTHER" id="PTHR44688">
    <property type="entry name" value="DNA-BINDING TRANSCRIPTIONAL ACTIVATOR DEVR_DOSR"/>
    <property type="match status" value="1"/>
</dbReference>
<evidence type="ECO:0000256" key="3">
    <source>
        <dbReference type="ARBA" id="ARBA00023163"/>
    </source>
</evidence>
<dbReference type="PANTHER" id="PTHR44688:SF16">
    <property type="entry name" value="DNA-BINDING TRANSCRIPTIONAL ACTIVATOR DEVR_DOSR"/>
    <property type="match status" value="1"/>
</dbReference>
<dbReference type="Gene3D" id="1.10.10.10">
    <property type="entry name" value="Winged helix-like DNA-binding domain superfamily/Winged helix DNA-binding domain"/>
    <property type="match status" value="1"/>
</dbReference>
<evidence type="ECO:0000313" key="7">
    <source>
        <dbReference type="Proteomes" id="UP000294927"/>
    </source>
</evidence>
<sequence>MRYHYRGVMRPHATVIPAPRPATVLGAVLVLLDLVALLLVLPIPAILLLAPTLVPGDRIDLGVRVIDTPGEAWLAAAPGAVLLAAIVAVAVKVGRMQRSWVTRMSTTPGPARTAPKPGGRLAGLTDRENQVLALMSRGLVNRAIAEHLFISEATVRKHVGRIFAKLDVDGAGSDRRVRAVLTYVDQSTRQSQGNG</sequence>
<keyword evidence="4" id="KW-0472">Membrane</keyword>
<dbReference type="AlphaFoldDB" id="A0A4R7W101"/>
<dbReference type="InterPro" id="IPR016032">
    <property type="entry name" value="Sig_transdc_resp-reg_C-effctor"/>
</dbReference>
<keyword evidence="4" id="KW-0812">Transmembrane</keyword>
<organism evidence="6 7">
    <name type="scientific">Actinophytocola oryzae</name>
    <dbReference type="NCBI Taxonomy" id="502181"/>
    <lineage>
        <taxon>Bacteria</taxon>
        <taxon>Bacillati</taxon>
        <taxon>Actinomycetota</taxon>
        <taxon>Actinomycetes</taxon>
        <taxon>Pseudonocardiales</taxon>
        <taxon>Pseudonocardiaceae</taxon>
    </lineage>
</organism>
<evidence type="ECO:0000256" key="2">
    <source>
        <dbReference type="ARBA" id="ARBA00023125"/>
    </source>
</evidence>